<feature type="region of interest" description="Disordered" evidence="1">
    <location>
        <begin position="1"/>
        <end position="71"/>
    </location>
</feature>
<reference evidence="2" key="1">
    <citation type="submission" date="2014-12" db="EMBL/GenBank/DDBJ databases">
        <title>Insight into the proteome of Arion vulgaris.</title>
        <authorList>
            <person name="Aradska J."/>
            <person name="Bulat T."/>
            <person name="Smidak R."/>
            <person name="Sarate P."/>
            <person name="Gangsoo J."/>
            <person name="Sialana F."/>
            <person name="Bilban M."/>
            <person name="Lubec G."/>
        </authorList>
    </citation>
    <scope>NUCLEOTIDE SEQUENCE</scope>
    <source>
        <tissue evidence="2">Skin</tissue>
    </source>
</reference>
<proteinExistence type="predicted"/>
<dbReference type="EMBL" id="HACG01004307">
    <property type="protein sequence ID" value="CEK51172.1"/>
    <property type="molecule type" value="Transcribed_RNA"/>
</dbReference>
<organism evidence="2">
    <name type="scientific">Arion vulgaris</name>
    <dbReference type="NCBI Taxonomy" id="1028688"/>
    <lineage>
        <taxon>Eukaryota</taxon>
        <taxon>Metazoa</taxon>
        <taxon>Spiralia</taxon>
        <taxon>Lophotrochozoa</taxon>
        <taxon>Mollusca</taxon>
        <taxon>Gastropoda</taxon>
        <taxon>Heterobranchia</taxon>
        <taxon>Euthyneura</taxon>
        <taxon>Panpulmonata</taxon>
        <taxon>Eupulmonata</taxon>
        <taxon>Stylommatophora</taxon>
        <taxon>Helicina</taxon>
        <taxon>Arionoidea</taxon>
        <taxon>Arionidae</taxon>
        <taxon>Arion</taxon>
    </lineage>
</organism>
<dbReference type="AlphaFoldDB" id="A0A0B6Y4C3"/>
<dbReference type="InterPro" id="IPR008974">
    <property type="entry name" value="TRAF-like"/>
</dbReference>
<accession>A0A0B6Y4C3</accession>
<protein>
    <submittedName>
        <fullName evidence="2">Uncharacterized protein</fullName>
    </submittedName>
</protein>
<evidence type="ECO:0000313" key="2">
    <source>
        <dbReference type="EMBL" id="CEK51172.1"/>
    </source>
</evidence>
<feature type="non-terminal residue" evidence="2">
    <location>
        <position position="211"/>
    </location>
</feature>
<feature type="compositionally biased region" description="Polar residues" evidence="1">
    <location>
        <begin position="11"/>
        <end position="23"/>
    </location>
</feature>
<feature type="non-terminal residue" evidence="2">
    <location>
        <position position="1"/>
    </location>
</feature>
<gene>
    <name evidence="2" type="primary">ORF12715</name>
</gene>
<name>A0A0B6Y4C3_9EUPU</name>
<evidence type="ECO:0000256" key="1">
    <source>
        <dbReference type="SAM" id="MobiDB-lite"/>
    </source>
</evidence>
<sequence length="211" mass="24304">FDHGSGRSVKSMPTKNVTSTPLNSFDDGQHRITVAQYQSHEPADLSASLTSESDFEETQRPSPSSQMPKAKLPVRRLNHQPIHFTPSANVMSPQSESSHHSFQEQFTEATTLSNTDMIKIVQDLSSRFEQREVIQQQKFYELYNRLTTVDQLNATLLKKVKDLEQLLAERDARFYYGDFYWSINHFSQYRTKLAAGEKSLLHSPPFYSNPW</sequence>
<dbReference type="Gene3D" id="2.60.210.10">
    <property type="entry name" value="Apoptosis, Tumor Necrosis Factor Receptor Associated Protein 2, Chain A"/>
    <property type="match status" value="1"/>
</dbReference>